<dbReference type="SUPFAM" id="SSF53474">
    <property type="entry name" value="alpha/beta-Hydrolases"/>
    <property type="match status" value="1"/>
</dbReference>
<sequence>MSLEVRKERFRFRSCPKCCALGPGPISRMSRPVEAAPPRRTCFANSTMIMFDGGARAFVGERDPCRSRHMGQVLVLRPMEECLLSGFPCALLCAAIRHSRAILCGHSLGVTVALTVATRLTTCGLCVRGVVGLDPRLGQALDLWGRLEPESLLGFQAPLHFRLETVSTVDYVAPPVPRGRLPSRFPKLAEVAAWHHCQAAWRRNQLLADADHYDVRRAHIWDISRCIEGE</sequence>
<dbReference type="Gene3D" id="3.40.50.1820">
    <property type="entry name" value="alpha/beta hydrolase"/>
    <property type="match status" value="1"/>
</dbReference>
<protein>
    <submittedName>
        <fullName evidence="1">ANXA6 protein</fullName>
    </submittedName>
</protein>
<dbReference type="AlphaFoldDB" id="A0A812SUW9"/>
<keyword evidence="2" id="KW-1185">Reference proteome</keyword>
<dbReference type="EMBL" id="CAJNDS010002479">
    <property type="protein sequence ID" value="CAE7492346.1"/>
    <property type="molecule type" value="Genomic_DNA"/>
</dbReference>
<evidence type="ECO:0000313" key="1">
    <source>
        <dbReference type="EMBL" id="CAE7492346.1"/>
    </source>
</evidence>
<organism evidence="1 2">
    <name type="scientific">Symbiodinium natans</name>
    <dbReference type="NCBI Taxonomy" id="878477"/>
    <lineage>
        <taxon>Eukaryota</taxon>
        <taxon>Sar</taxon>
        <taxon>Alveolata</taxon>
        <taxon>Dinophyceae</taxon>
        <taxon>Suessiales</taxon>
        <taxon>Symbiodiniaceae</taxon>
        <taxon>Symbiodinium</taxon>
    </lineage>
</organism>
<accession>A0A812SUW9</accession>
<dbReference type="InterPro" id="IPR029058">
    <property type="entry name" value="AB_hydrolase_fold"/>
</dbReference>
<gene>
    <name evidence="1" type="primary">ANXA6</name>
    <name evidence="1" type="ORF">SNAT2548_LOCUS27589</name>
</gene>
<reference evidence="1" key="1">
    <citation type="submission" date="2021-02" db="EMBL/GenBank/DDBJ databases">
        <authorList>
            <person name="Dougan E. K."/>
            <person name="Rhodes N."/>
            <person name="Thang M."/>
            <person name="Chan C."/>
        </authorList>
    </citation>
    <scope>NUCLEOTIDE SEQUENCE</scope>
</reference>
<comment type="caution">
    <text evidence="1">The sequence shown here is derived from an EMBL/GenBank/DDBJ whole genome shotgun (WGS) entry which is preliminary data.</text>
</comment>
<evidence type="ECO:0000313" key="2">
    <source>
        <dbReference type="Proteomes" id="UP000604046"/>
    </source>
</evidence>
<dbReference type="Proteomes" id="UP000604046">
    <property type="component" value="Unassembled WGS sequence"/>
</dbReference>
<name>A0A812SUW9_9DINO</name>
<proteinExistence type="predicted"/>